<dbReference type="GeneID" id="19303681"/>
<name>S7QGK3_GLOTA</name>
<evidence type="ECO:0000313" key="3">
    <source>
        <dbReference type="Proteomes" id="UP000030669"/>
    </source>
</evidence>
<dbReference type="KEGG" id="gtr:GLOTRDRAFT_137062"/>
<keyword evidence="3" id="KW-1185">Reference proteome</keyword>
<reference evidence="2 3" key="1">
    <citation type="journal article" date="2012" name="Science">
        <title>The Paleozoic origin of enzymatic lignin decomposition reconstructed from 31 fungal genomes.</title>
        <authorList>
            <person name="Floudas D."/>
            <person name="Binder M."/>
            <person name="Riley R."/>
            <person name="Barry K."/>
            <person name="Blanchette R.A."/>
            <person name="Henrissat B."/>
            <person name="Martinez A.T."/>
            <person name="Otillar R."/>
            <person name="Spatafora J.W."/>
            <person name="Yadav J.S."/>
            <person name="Aerts A."/>
            <person name="Benoit I."/>
            <person name="Boyd A."/>
            <person name="Carlson A."/>
            <person name="Copeland A."/>
            <person name="Coutinho P.M."/>
            <person name="de Vries R.P."/>
            <person name="Ferreira P."/>
            <person name="Findley K."/>
            <person name="Foster B."/>
            <person name="Gaskell J."/>
            <person name="Glotzer D."/>
            <person name="Gorecki P."/>
            <person name="Heitman J."/>
            <person name="Hesse C."/>
            <person name="Hori C."/>
            <person name="Igarashi K."/>
            <person name="Jurgens J.A."/>
            <person name="Kallen N."/>
            <person name="Kersten P."/>
            <person name="Kohler A."/>
            <person name="Kuees U."/>
            <person name="Kumar T.K.A."/>
            <person name="Kuo A."/>
            <person name="LaButti K."/>
            <person name="Larrondo L.F."/>
            <person name="Lindquist E."/>
            <person name="Ling A."/>
            <person name="Lombard V."/>
            <person name="Lucas S."/>
            <person name="Lundell T."/>
            <person name="Martin R."/>
            <person name="McLaughlin D.J."/>
            <person name="Morgenstern I."/>
            <person name="Morin E."/>
            <person name="Murat C."/>
            <person name="Nagy L.G."/>
            <person name="Nolan M."/>
            <person name="Ohm R.A."/>
            <person name="Patyshakuliyeva A."/>
            <person name="Rokas A."/>
            <person name="Ruiz-Duenas F.J."/>
            <person name="Sabat G."/>
            <person name="Salamov A."/>
            <person name="Samejima M."/>
            <person name="Schmutz J."/>
            <person name="Slot J.C."/>
            <person name="St John F."/>
            <person name="Stenlid J."/>
            <person name="Sun H."/>
            <person name="Sun S."/>
            <person name="Syed K."/>
            <person name="Tsang A."/>
            <person name="Wiebenga A."/>
            <person name="Young D."/>
            <person name="Pisabarro A."/>
            <person name="Eastwood D.C."/>
            <person name="Martin F."/>
            <person name="Cullen D."/>
            <person name="Grigoriev I.V."/>
            <person name="Hibbett D.S."/>
        </authorList>
    </citation>
    <scope>NUCLEOTIDE SEQUENCE [LARGE SCALE GENOMIC DNA]</scope>
    <source>
        <strain evidence="2 3">ATCC 11539</strain>
    </source>
</reference>
<organism evidence="2 3">
    <name type="scientific">Gloeophyllum trabeum (strain ATCC 11539 / FP-39264 / Madison 617)</name>
    <name type="common">Brown rot fungus</name>
    <dbReference type="NCBI Taxonomy" id="670483"/>
    <lineage>
        <taxon>Eukaryota</taxon>
        <taxon>Fungi</taxon>
        <taxon>Dikarya</taxon>
        <taxon>Basidiomycota</taxon>
        <taxon>Agaricomycotina</taxon>
        <taxon>Agaricomycetes</taxon>
        <taxon>Gloeophyllales</taxon>
        <taxon>Gloeophyllaceae</taxon>
        <taxon>Gloeophyllum</taxon>
    </lineage>
</organism>
<feature type="compositionally biased region" description="Basic and acidic residues" evidence="1">
    <location>
        <begin position="110"/>
        <end position="124"/>
    </location>
</feature>
<dbReference type="EMBL" id="KB469298">
    <property type="protein sequence ID" value="EPQ58323.1"/>
    <property type="molecule type" value="Genomic_DNA"/>
</dbReference>
<protein>
    <submittedName>
        <fullName evidence="2">Uncharacterized protein</fullName>
    </submittedName>
</protein>
<dbReference type="AlphaFoldDB" id="S7QGK3"/>
<dbReference type="Proteomes" id="UP000030669">
    <property type="component" value="Unassembled WGS sequence"/>
</dbReference>
<sequence length="381" mass="42481">MALPASVEEKLIPKPKGYIPLREALGLTKDATDEQQYRDLIMDLKSLAECYLDLDVGLRHQDHNKWKRFAHKACTRFPVFRKYEGGWPLRVYGYTHLGNGKHQPQVNKEPGIKENISPKERGEFDTPGARHHMPDSDDILLRESLSVLSSAEVQQKQSDLPLALRRGRRFRPGHMSAVAARKTTMTSTSHIRASVTSAPLAASTSVSQLRVPVKPLGSFRPAPVATPQRSATIAPGGPKASTLSNAHTIPLSPYESELTPVSDPIRPVKSTTASTPLLDPHSTFPRRTLIDSEPDSTLVTEPSGSQSVREFLDSLQPYLDDRNIYSVFHEYGIRTMSNLQGLAAWSVERRNEVLAVLVQEGKITRFEYDVLRFAFADKKII</sequence>
<dbReference type="RefSeq" id="XP_007863534.1">
    <property type="nucleotide sequence ID" value="XM_007865343.1"/>
</dbReference>
<feature type="region of interest" description="Disordered" evidence="1">
    <location>
        <begin position="220"/>
        <end position="242"/>
    </location>
</feature>
<evidence type="ECO:0000313" key="2">
    <source>
        <dbReference type="EMBL" id="EPQ58323.1"/>
    </source>
</evidence>
<dbReference type="HOGENOM" id="CLU_725728_0_0_1"/>
<evidence type="ECO:0000256" key="1">
    <source>
        <dbReference type="SAM" id="MobiDB-lite"/>
    </source>
</evidence>
<gene>
    <name evidence="2" type="ORF">GLOTRDRAFT_137062</name>
</gene>
<proteinExistence type="predicted"/>
<feature type="region of interest" description="Disordered" evidence="1">
    <location>
        <begin position="101"/>
        <end position="133"/>
    </location>
</feature>
<dbReference type="OrthoDB" id="2752979at2759"/>
<accession>S7QGK3</accession>